<dbReference type="PANTHER" id="PTHR46720">
    <property type="entry name" value="HYDROXYLASE, PUTATIVE (AFU_ORTHOLOGUE AFUA_3G01460)-RELATED"/>
    <property type="match status" value="1"/>
</dbReference>
<protein>
    <recommendedName>
        <fullName evidence="4">FAD-binding domain-containing protein</fullName>
    </recommendedName>
</protein>
<gene>
    <name evidence="5" type="ORF">N7G274_002657</name>
</gene>
<dbReference type="InterPro" id="IPR036188">
    <property type="entry name" value="FAD/NAD-bd_sf"/>
</dbReference>
<dbReference type="PANTHER" id="PTHR46720:SF3">
    <property type="entry name" value="FAD-BINDING DOMAIN-CONTAINING PROTEIN-RELATED"/>
    <property type="match status" value="1"/>
</dbReference>
<proteinExistence type="predicted"/>
<organism evidence="5 6">
    <name type="scientific">Stereocaulon virgatum</name>
    <dbReference type="NCBI Taxonomy" id="373712"/>
    <lineage>
        <taxon>Eukaryota</taxon>
        <taxon>Fungi</taxon>
        <taxon>Dikarya</taxon>
        <taxon>Ascomycota</taxon>
        <taxon>Pezizomycotina</taxon>
        <taxon>Lecanoromycetes</taxon>
        <taxon>OSLEUM clade</taxon>
        <taxon>Lecanoromycetidae</taxon>
        <taxon>Lecanorales</taxon>
        <taxon>Lecanorineae</taxon>
        <taxon>Stereocaulaceae</taxon>
        <taxon>Stereocaulon</taxon>
    </lineage>
</organism>
<dbReference type="Pfam" id="PF01494">
    <property type="entry name" value="FAD_binding_3"/>
    <property type="match status" value="1"/>
</dbReference>
<keyword evidence="2" id="KW-0274">FAD</keyword>
<feature type="domain" description="FAD-binding" evidence="4">
    <location>
        <begin position="28"/>
        <end position="390"/>
    </location>
</feature>
<evidence type="ECO:0000256" key="2">
    <source>
        <dbReference type="ARBA" id="ARBA00022827"/>
    </source>
</evidence>
<evidence type="ECO:0000256" key="1">
    <source>
        <dbReference type="ARBA" id="ARBA00022630"/>
    </source>
</evidence>
<dbReference type="InterPro" id="IPR051104">
    <property type="entry name" value="FAD_monoxygenase"/>
</dbReference>
<accession>A0ABR4AJN8</accession>
<dbReference type="Proteomes" id="UP001590950">
    <property type="component" value="Unassembled WGS sequence"/>
</dbReference>
<dbReference type="InterPro" id="IPR002938">
    <property type="entry name" value="FAD-bd"/>
</dbReference>
<keyword evidence="3" id="KW-0560">Oxidoreductase</keyword>
<evidence type="ECO:0000256" key="3">
    <source>
        <dbReference type="ARBA" id="ARBA00023002"/>
    </source>
</evidence>
<evidence type="ECO:0000313" key="6">
    <source>
        <dbReference type="Proteomes" id="UP001590950"/>
    </source>
</evidence>
<name>A0ABR4AJN8_9LECA</name>
<dbReference type="Gene3D" id="3.50.50.60">
    <property type="entry name" value="FAD/NAD(P)-binding domain"/>
    <property type="match status" value="1"/>
</dbReference>
<sequence>MRCPSDSSTLNSLPKMTSPIPQHEKRFSIAIIGGGIGGLSLAIGLHKRHIPFHLYEAAHAFAEVGAGVSFGPNSLRAMGLVHPVLLERYMEHVTYNATPSKRHTWFDYYAGMDSGLGKAEEHFHELTTGEGVLGMCCTHRAVFLDQLVSLVPSETVSFKKRAVGIEETSNGVRIIFEDGSEGSASAAVGCDGVKSNVRKWVLGKDDPASYPSFTGRYAYRSILPTDQAANLLGDEAARNSVMWIGKQGHILTIPIEKGELLNVVAYKPKKDGKWDDERWVLSRDRKHVEDDYADWGDSVKKIVSLMEKPDVWAIFDHPPAHTYYKGRTCLSGDAAHASTPHHGAGAGMAIEDAYIMASLLAEVEDEKGIEDAFRVFDFVRRPRTQRLVNSSRETGKLLDCEGEDIGEDREKWIAKMTESHRWIWEKNLEEDLEVAIGVLKGPKA</sequence>
<reference evidence="5 6" key="1">
    <citation type="submission" date="2024-09" db="EMBL/GenBank/DDBJ databases">
        <title>Rethinking Asexuality: The Enigmatic Case of Functional Sexual Genes in Lepraria (Stereocaulaceae).</title>
        <authorList>
            <person name="Doellman M."/>
            <person name="Sun Y."/>
            <person name="Barcenas-Pena A."/>
            <person name="Lumbsch H.T."/>
            <person name="Grewe F."/>
        </authorList>
    </citation>
    <scope>NUCLEOTIDE SEQUENCE [LARGE SCALE GENOMIC DNA]</scope>
    <source>
        <strain evidence="5 6">Mercado 3170</strain>
    </source>
</reference>
<evidence type="ECO:0000259" key="4">
    <source>
        <dbReference type="Pfam" id="PF01494"/>
    </source>
</evidence>
<dbReference type="EMBL" id="JBEFKJ010000008">
    <property type="protein sequence ID" value="KAL2044882.1"/>
    <property type="molecule type" value="Genomic_DNA"/>
</dbReference>
<dbReference type="SUPFAM" id="SSF51905">
    <property type="entry name" value="FAD/NAD(P)-binding domain"/>
    <property type="match status" value="1"/>
</dbReference>
<comment type="caution">
    <text evidence="5">The sequence shown here is derived from an EMBL/GenBank/DDBJ whole genome shotgun (WGS) entry which is preliminary data.</text>
</comment>
<dbReference type="SUPFAM" id="SSF54373">
    <property type="entry name" value="FAD-linked reductases, C-terminal domain"/>
    <property type="match status" value="1"/>
</dbReference>
<keyword evidence="1" id="KW-0285">Flavoprotein</keyword>
<dbReference type="PRINTS" id="PR00420">
    <property type="entry name" value="RNGMNOXGNASE"/>
</dbReference>
<keyword evidence="6" id="KW-1185">Reference proteome</keyword>
<evidence type="ECO:0000313" key="5">
    <source>
        <dbReference type="EMBL" id="KAL2044882.1"/>
    </source>
</evidence>